<accession>A0A439DJC6</accession>
<proteinExistence type="predicted"/>
<dbReference type="AlphaFoldDB" id="A0A439DJC6"/>
<name>A0A439DJC6_9PEZI</name>
<dbReference type="STRING" id="363999.A0A439DJC6"/>
<keyword evidence="1" id="KW-0175">Coiled coil</keyword>
<dbReference type="EMBL" id="RYZI01000007">
    <property type="protein sequence ID" value="RWA14515.1"/>
    <property type="molecule type" value="Genomic_DNA"/>
</dbReference>
<feature type="coiled-coil region" evidence="1">
    <location>
        <begin position="482"/>
        <end position="510"/>
    </location>
</feature>
<dbReference type="Proteomes" id="UP000286045">
    <property type="component" value="Unassembled WGS sequence"/>
</dbReference>
<comment type="caution">
    <text evidence="2">The sequence shown here is derived from an EMBL/GenBank/DDBJ whole genome shotgun (WGS) entry which is preliminary data.</text>
</comment>
<keyword evidence="3" id="KW-1185">Reference proteome</keyword>
<evidence type="ECO:0000313" key="2">
    <source>
        <dbReference type="EMBL" id="RWA14515.1"/>
    </source>
</evidence>
<gene>
    <name evidence="2" type="ORF">EKO27_g601</name>
</gene>
<protein>
    <submittedName>
        <fullName evidence="2">Uncharacterized protein</fullName>
    </submittedName>
</protein>
<organism evidence="2 3">
    <name type="scientific">Xylaria grammica</name>
    <dbReference type="NCBI Taxonomy" id="363999"/>
    <lineage>
        <taxon>Eukaryota</taxon>
        <taxon>Fungi</taxon>
        <taxon>Dikarya</taxon>
        <taxon>Ascomycota</taxon>
        <taxon>Pezizomycotina</taxon>
        <taxon>Sordariomycetes</taxon>
        <taxon>Xylariomycetidae</taxon>
        <taxon>Xylariales</taxon>
        <taxon>Xylariaceae</taxon>
        <taxon>Xylaria</taxon>
    </lineage>
</organism>
<sequence>MEPAPFCSELRRFPDQDVYCDCGWCNCLFDVLGQMTCLLPLLEPLEGATLYHSWDAPLHNSKRFKWIDAETSFSCSVPYLNTKTFLNEAIKATLGKGEHAPKEANLIPNNATFMQAIHAADGKEKISDESDHCSHYSTDSEVSQEASTISCPEQEKISSLLASLRNSVISLFNLAWQRNSRAEDARVQDTIRLIKSLPTIRRTRIKNPTRKLTPSQYEQLLEKIQDGKVFPDKLRFEYTHSTQQFEIRTTTTVHEGIVGELNERFALWKAELMKLNNSEIPNAAKTLRLHGNKHLELPALEEARDAKSPDGGIKHDCKLACDHPALVFEIEFSHHTKTELEDKAKAYIERSNGKIRTVIGVYMGEAYKAERKNEKRLKKMYRTSETDESGPQSYSTDEKNITGEASILVWRATIQKNNKVAIGRVQEQRFRDATGKATQSTPLRISLEDCVCEGDIGSVSKSKTPLLEVSSESLCQIIKKDLETYRRQRAEVIRRQVQKEKEKKRIEEEN</sequence>
<reference evidence="2 3" key="1">
    <citation type="submission" date="2018-12" db="EMBL/GenBank/DDBJ databases">
        <title>Draft genome sequence of Xylaria grammica IHI A82.</title>
        <authorList>
            <person name="Buettner E."/>
            <person name="Kellner H."/>
        </authorList>
    </citation>
    <scope>NUCLEOTIDE SEQUENCE [LARGE SCALE GENOMIC DNA]</scope>
    <source>
        <strain evidence="2 3">IHI A82</strain>
    </source>
</reference>
<evidence type="ECO:0000313" key="3">
    <source>
        <dbReference type="Proteomes" id="UP000286045"/>
    </source>
</evidence>
<evidence type="ECO:0000256" key="1">
    <source>
        <dbReference type="SAM" id="Coils"/>
    </source>
</evidence>